<keyword evidence="3" id="KW-0949">S-adenosyl-L-methionine</keyword>
<dbReference type="GO" id="GO:0008757">
    <property type="term" value="F:S-adenosylmethionine-dependent methyltransferase activity"/>
    <property type="evidence" value="ECO:0007669"/>
    <property type="project" value="TreeGrafter"/>
</dbReference>
<evidence type="ECO:0000313" key="5">
    <source>
        <dbReference type="EMBL" id="MCS5710210.1"/>
    </source>
</evidence>
<dbReference type="AlphaFoldDB" id="A0A0Q9YLC6"/>
<dbReference type="Pfam" id="PF01596">
    <property type="entry name" value="Methyltransf_3"/>
    <property type="match status" value="1"/>
</dbReference>
<organism evidence="4">
    <name type="scientific">Candidatus Berkiella aquae</name>
    <dbReference type="NCBI Taxonomy" id="295108"/>
    <lineage>
        <taxon>Bacteria</taxon>
        <taxon>Pseudomonadati</taxon>
        <taxon>Pseudomonadota</taxon>
        <taxon>Gammaproteobacteria</taxon>
        <taxon>Candidatus Berkiellales</taxon>
        <taxon>Candidatus Berkiellaceae</taxon>
        <taxon>Candidatus Berkiella</taxon>
    </lineage>
</organism>
<dbReference type="EMBL" id="LKAJ01000010">
    <property type="protein sequence ID" value="KRG20601.1"/>
    <property type="molecule type" value="Genomic_DNA"/>
</dbReference>
<dbReference type="InterPro" id="IPR002935">
    <property type="entry name" value="SAM_O-MeTrfase"/>
</dbReference>
<reference evidence="4" key="1">
    <citation type="submission" date="2015-09" db="EMBL/GenBank/DDBJ databases">
        <title>Draft Genome Sequences of Two Novel Amoeba-resistant Intranuclear Bacteria, Candidatus Berkiella cookevillensis and Candidatus Berkiella aquae.</title>
        <authorList>
            <person name="Mehari Y.T."/>
            <person name="Arivett B.A."/>
            <person name="Farone A.L."/>
            <person name="Gunderson J.H."/>
            <person name="Farone M.B."/>
        </authorList>
    </citation>
    <scope>NUCLEOTIDE SEQUENCE [LARGE SCALE GENOMIC DNA]</scope>
    <source>
        <strain evidence="4">HT99</strain>
    </source>
</reference>
<dbReference type="CDD" id="cd02440">
    <property type="entry name" value="AdoMet_MTases"/>
    <property type="match status" value="1"/>
</dbReference>
<dbReference type="GO" id="GO:0008171">
    <property type="term" value="F:O-methyltransferase activity"/>
    <property type="evidence" value="ECO:0007669"/>
    <property type="project" value="InterPro"/>
</dbReference>
<evidence type="ECO:0000256" key="2">
    <source>
        <dbReference type="ARBA" id="ARBA00022679"/>
    </source>
</evidence>
<name>A0A0Q9YLC6_9GAMM</name>
<evidence type="ECO:0000313" key="4">
    <source>
        <dbReference type="EMBL" id="KRG20601.1"/>
    </source>
</evidence>
<dbReference type="EMBL" id="LKAJ02000001">
    <property type="protein sequence ID" value="MCS5710210.1"/>
    <property type="molecule type" value="Genomic_DNA"/>
</dbReference>
<evidence type="ECO:0000256" key="3">
    <source>
        <dbReference type="ARBA" id="ARBA00022691"/>
    </source>
</evidence>
<gene>
    <name evidence="5" type="ORF">HT99x_002080</name>
    <name evidence="4" type="ORF">HT99x_02333</name>
</gene>
<dbReference type="STRING" id="295108.HT99x_02333"/>
<accession>A0A0Q9YLC6</accession>
<reference evidence="5" key="2">
    <citation type="journal article" date="2016" name="Genome Announc.">
        <title>Draft Genome Sequences of Two Novel Amoeba-Resistant Intranuclear Bacteria, 'Candidatus Berkiella cookevillensis' and 'Candidatus Berkiella aquae'.</title>
        <authorList>
            <person name="Mehari Y.T."/>
            <person name="Arivett B.A."/>
            <person name="Farone A.L."/>
            <person name="Gunderson J.H."/>
            <person name="Farone M.B."/>
        </authorList>
    </citation>
    <scope>NUCLEOTIDE SEQUENCE</scope>
    <source>
        <strain evidence="5">HT99</strain>
    </source>
</reference>
<comment type="caution">
    <text evidence="4">The sequence shown here is derived from an EMBL/GenBank/DDBJ whole genome shotgun (WGS) entry which is preliminary data.</text>
</comment>
<dbReference type="RefSeq" id="WP_075066952.1">
    <property type="nucleotide sequence ID" value="NZ_LKAJ02000001.1"/>
</dbReference>
<dbReference type="GO" id="GO:0032259">
    <property type="term" value="P:methylation"/>
    <property type="evidence" value="ECO:0007669"/>
    <property type="project" value="UniProtKB-KW"/>
</dbReference>
<sequence>MTLDELMNDDLRQYIIQATSQEPPLLANLRHETQTQTPFGRMLSGPVEGKLLQFLIKLSRAKTCLEVGTFTGYAALQIASALPVDGRLITCESRAHHAQIAQKYFDLSPHGHKIQLLIGDATRTLPRLDQQFDFIFIDADKINYPTYYDLLLPKLSSGGLMVIDNALWGGEVVNPVAKDSLAIHTLNQKARHDSTVECVMLSVRDGILLIRKL</sequence>
<dbReference type="InterPro" id="IPR050362">
    <property type="entry name" value="Cation-dep_OMT"/>
</dbReference>
<evidence type="ECO:0000256" key="1">
    <source>
        <dbReference type="ARBA" id="ARBA00022603"/>
    </source>
</evidence>
<protein>
    <submittedName>
        <fullName evidence="5">Class I SAM-dependent methyltransferase</fullName>
        <ecNumber evidence="4 5">2.1.1.-</ecNumber>
    </submittedName>
    <submittedName>
        <fullName evidence="4">Putative O-methyltransferase/MSMEI4947</fullName>
    </submittedName>
</protein>
<dbReference type="Gene3D" id="3.40.50.150">
    <property type="entry name" value="Vaccinia Virus protein VP39"/>
    <property type="match status" value="1"/>
</dbReference>
<keyword evidence="6" id="KW-1185">Reference proteome</keyword>
<keyword evidence="1 4" id="KW-0489">Methyltransferase</keyword>
<dbReference type="Proteomes" id="UP000051497">
    <property type="component" value="Unassembled WGS sequence"/>
</dbReference>
<proteinExistence type="predicted"/>
<dbReference type="EC" id="2.1.1.-" evidence="4 5"/>
<dbReference type="SUPFAM" id="SSF53335">
    <property type="entry name" value="S-adenosyl-L-methionine-dependent methyltransferases"/>
    <property type="match status" value="1"/>
</dbReference>
<dbReference type="InterPro" id="IPR029063">
    <property type="entry name" value="SAM-dependent_MTases_sf"/>
</dbReference>
<dbReference type="PROSITE" id="PS51682">
    <property type="entry name" value="SAM_OMT_I"/>
    <property type="match status" value="1"/>
</dbReference>
<evidence type="ECO:0000313" key="6">
    <source>
        <dbReference type="Proteomes" id="UP000051497"/>
    </source>
</evidence>
<reference evidence="5" key="3">
    <citation type="submission" date="2021-06" db="EMBL/GenBank/DDBJ databases">
        <title>Genomic Description and Analysis of Intracellular Bacteria, Candidatus Berkiella cookevillensis and Candidatus Berkiella aquae.</title>
        <authorList>
            <person name="Kidane D.T."/>
            <person name="Mehari Y.T."/>
            <person name="Rice F.C."/>
            <person name="Arivett B.A."/>
            <person name="Farone A.L."/>
            <person name="Berk S.G."/>
            <person name="Farone M.B."/>
        </authorList>
    </citation>
    <scope>NUCLEOTIDE SEQUENCE</scope>
    <source>
        <strain evidence="5">HT99</strain>
    </source>
</reference>
<dbReference type="PANTHER" id="PTHR10509">
    <property type="entry name" value="O-METHYLTRANSFERASE-RELATED"/>
    <property type="match status" value="1"/>
</dbReference>
<dbReference type="PANTHER" id="PTHR10509:SF14">
    <property type="entry name" value="CAFFEOYL-COA O-METHYLTRANSFERASE 3-RELATED"/>
    <property type="match status" value="1"/>
</dbReference>
<keyword evidence="2 4" id="KW-0808">Transferase</keyword>